<evidence type="ECO:0000313" key="2">
    <source>
        <dbReference type="EMBL" id="PMR73590.1"/>
    </source>
</evidence>
<reference evidence="2 3" key="1">
    <citation type="submission" date="2018-01" db="EMBL/GenBank/DDBJ databases">
        <title>Halomonas endophytica sp. nov., isolated from storage liquid in the stems of Populus euphratica.</title>
        <authorList>
            <person name="Chen C."/>
        </authorList>
    </citation>
    <scope>NUCLEOTIDE SEQUENCE [LARGE SCALE GENOMIC DNA]</scope>
    <source>
        <strain evidence="2 3">MC28</strain>
    </source>
</reference>
<dbReference type="EMBL" id="PNRF01000034">
    <property type="protein sequence ID" value="PMR73590.1"/>
    <property type="molecule type" value="Genomic_DNA"/>
</dbReference>
<dbReference type="AlphaFoldDB" id="A0A2N7TZI2"/>
<dbReference type="Gene3D" id="3.40.190.150">
    <property type="entry name" value="Bordetella uptake gene, domain 1"/>
    <property type="match status" value="1"/>
</dbReference>
<dbReference type="PANTHER" id="PTHR42928">
    <property type="entry name" value="TRICARBOXYLATE-BINDING PROTEIN"/>
    <property type="match status" value="1"/>
</dbReference>
<dbReference type="PIRSF" id="PIRSF017082">
    <property type="entry name" value="YflP"/>
    <property type="match status" value="1"/>
</dbReference>
<gene>
    <name evidence="2" type="ORF">C1H69_16855</name>
</gene>
<dbReference type="Proteomes" id="UP000235803">
    <property type="component" value="Unassembled WGS sequence"/>
</dbReference>
<dbReference type="InterPro" id="IPR042100">
    <property type="entry name" value="Bug_dom1"/>
</dbReference>
<protein>
    <recommendedName>
        <fullName evidence="4">Tripartite tricarboxylate transporter substrate binding protein</fullName>
    </recommendedName>
</protein>
<dbReference type="OrthoDB" id="8970543at2"/>
<sequence>MTVQSRATAVAKRTVQNIPAVSTTVKERPVTLHPLSRLPKRSALTAALAGFVVAAASAGASAVHAQDWPNENARLIVPFSAGGSVDRFARGLAQHWEETHDYSMLVDNRGGASGLLGSRTFLGSPDNGHYIFAGIQPTLSMNIIAQGADFTLDDFRFINIEQRDYTSITVREDSPYETIEDLVDAIRDDPSNVTVSMATGAGTHLFGVAFLDALDLEPKVVAFSGGGGEQRTDLLGGHSDAAFSSAYGDITLGDRVRVLAVSSHEPFPAWPDAQPVNEVYPEANLPEIGDNRFIAVHSSFAEENPEIFDAIVKSYSDVFHSNTYQAHIANQGSDVISGYYGPEQSKAFIEEMHEVVENYSEILQGE</sequence>
<evidence type="ECO:0000256" key="1">
    <source>
        <dbReference type="ARBA" id="ARBA00006987"/>
    </source>
</evidence>
<dbReference type="PANTHER" id="PTHR42928:SF5">
    <property type="entry name" value="BLR1237 PROTEIN"/>
    <property type="match status" value="1"/>
</dbReference>
<name>A0A2N7TZI2_9GAMM</name>
<evidence type="ECO:0000313" key="3">
    <source>
        <dbReference type="Proteomes" id="UP000235803"/>
    </source>
</evidence>
<dbReference type="Pfam" id="PF03401">
    <property type="entry name" value="TctC"/>
    <property type="match status" value="1"/>
</dbReference>
<dbReference type="Gene3D" id="3.40.190.10">
    <property type="entry name" value="Periplasmic binding protein-like II"/>
    <property type="match status" value="1"/>
</dbReference>
<comment type="caution">
    <text evidence="2">The sequence shown here is derived from an EMBL/GenBank/DDBJ whole genome shotgun (WGS) entry which is preliminary data.</text>
</comment>
<dbReference type="CDD" id="cd07012">
    <property type="entry name" value="PBP2_Bug_TTT"/>
    <property type="match status" value="1"/>
</dbReference>
<evidence type="ECO:0008006" key="4">
    <source>
        <dbReference type="Google" id="ProtNLM"/>
    </source>
</evidence>
<organism evidence="2 3">
    <name type="scientific">Billgrantia endophytica</name>
    <dbReference type="NCBI Taxonomy" id="2033802"/>
    <lineage>
        <taxon>Bacteria</taxon>
        <taxon>Pseudomonadati</taxon>
        <taxon>Pseudomonadota</taxon>
        <taxon>Gammaproteobacteria</taxon>
        <taxon>Oceanospirillales</taxon>
        <taxon>Halomonadaceae</taxon>
        <taxon>Billgrantia</taxon>
    </lineage>
</organism>
<proteinExistence type="inferred from homology"/>
<accession>A0A2N7TZI2</accession>
<dbReference type="SUPFAM" id="SSF53850">
    <property type="entry name" value="Periplasmic binding protein-like II"/>
    <property type="match status" value="1"/>
</dbReference>
<keyword evidence="3" id="KW-1185">Reference proteome</keyword>
<comment type="similarity">
    <text evidence="1">Belongs to the UPF0065 (bug) family.</text>
</comment>
<dbReference type="InterPro" id="IPR005064">
    <property type="entry name" value="BUG"/>
</dbReference>
<dbReference type="RefSeq" id="WP_102654547.1">
    <property type="nucleotide sequence ID" value="NZ_PNRF01000034.1"/>
</dbReference>